<evidence type="ECO:0000313" key="2">
    <source>
        <dbReference type="EMBL" id="OWM89177.1"/>
    </source>
</evidence>
<organism evidence="2 3">
    <name type="scientific">Punica granatum</name>
    <name type="common">Pomegranate</name>
    <dbReference type="NCBI Taxonomy" id="22663"/>
    <lineage>
        <taxon>Eukaryota</taxon>
        <taxon>Viridiplantae</taxon>
        <taxon>Streptophyta</taxon>
        <taxon>Embryophyta</taxon>
        <taxon>Tracheophyta</taxon>
        <taxon>Spermatophyta</taxon>
        <taxon>Magnoliopsida</taxon>
        <taxon>eudicotyledons</taxon>
        <taxon>Gunneridae</taxon>
        <taxon>Pentapetalae</taxon>
        <taxon>rosids</taxon>
        <taxon>malvids</taxon>
        <taxon>Myrtales</taxon>
        <taxon>Lythraceae</taxon>
        <taxon>Punica</taxon>
    </lineage>
</organism>
<dbReference type="AlphaFoldDB" id="A0A218XVV3"/>
<dbReference type="Proteomes" id="UP000197138">
    <property type="component" value="Unassembled WGS sequence"/>
</dbReference>
<accession>A0A218XVV3</accession>
<name>A0A218XVV3_PUNGR</name>
<proteinExistence type="predicted"/>
<feature type="region of interest" description="Disordered" evidence="1">
    <location>
        <begin position="1"/>
        <end position="28"/>
    </location>
</feature>
<gene>
    <name evidence="2" type="ORF">CDL15_Pgr010463</name>
</gene>
<comment type="caution">
    <text evidence="2">The sequence shown here is derived from an EMBL/GenBank/DDBJ whole genome shotgun (WGS) entry which is preliminary data.</text>
</comment>
<evidence type="ECO:0000256" key="1">
    <source>
        <dbReference type="SAM" id="MobiDB-lite"/>
    </source>
</evidence>
<reference evidence="3" key="1">
    <citation type="journal article" date="2017" name="Plant J.">
        <title>The pomegranate (Punica granatum L.) genome and the genomics of punicalagin biosynthesis.</title>
        <authorList>
            <person name="Qin G."/>
            <person name="Xu C."/>
            <person name="Ming R."/>
            <person name="Tang H."/>
            <person name="Guyot R."/>
            <person name="Kramer E.M."/>
            <person name="Hu Y."/>
            <person name="Yi X."/>
            <person name="Qi Y."/>
            <person name="Xu X."/>
            <person name="Gao Z."/>
            <person name="Pan H."/>
            <person name="Jian J."/>
            <person name="Tian Y."/>
            <person name="Yue Z."/>
            <person name="Xu Y."/>
        </authorList>
    </citation>
    <scope>NUCLEOTIDE SEQUENCE [LARGE SCALE GENOMIC DNA]</scope>
    <source>
        <strain evidence="3">cv. Dabenzi</strain>
    </source>
</reference>
<sequence>MAGIKASTPRNRENSKIGDSLDSGGWSHDPSHHLPIGIVGDLPPIGVAGALYDLDFVQINENFDVVLELLSN</sequence>
<evidence type="ECO:0000313" key="3">
    <source>
        <dbReference type="Proteomes" id="UP000197138"/>
    </source>
</evidence>
<dbReference type="EMBL" id="MTKT01000670">
    <property type="protein sequence ID" value="OWM89177.1"/>
    <property type="molecule type" value="Genomic_DNA"/>
</dbReference>
<protein>
    <submittedName>
        <fullName evidence="2">Uncharacterized protein</fullName>
    </submittedName>
</protein>